<evidence type="ECO:0000256" key="3">
    <source>
        <dbReference type="ARBA" id="ARBA00022989"/>
    </source>
</evidence>
<feature type="domain" description="NfeD-like C-terminal" evidence="6">
    <location>
        <begin position="84"/>
        <end position="136"/>
    </location>
</feature>
<name>A0A0S1XFD0_THEBA</name>
<dbReference type="OMA" id="DMMVTAF"/>
<evidence type="ECO:0000256" key="1">
    <source>
        <dbReference type="ARBA" id="ARBA00004141"/>
    </source>
</evidence>
<dbReference type="Proteomes" id="UP000066042">
    <property type="component" value="Chromosome"/>
</dbReference>
<proteinExistence type="predicted"/>
<evidence type="ECO:0000313" key="8">
    <source>
        <dbReference type="Proteomes" id="UP000066042"/>
    </source>
</evidence>
<feature type="transmembrane region" description="Helical" evidence="5">
    <location>
        <begin position="7"/>
        <end position="40"/>
    </location>
</feature>
<dbReference type="RefSeq" id="WP_013468451.1">
    <property type="nucleotide sequence ID" value="NZ_CP013050.1"/>
</dbReference>
<dbReference type="InterPro" id="IPR012340">
    <property type="entry name" value="NA-bd_OB-fold"/>
</dbReference>
<dbReference type="GO" id="GO:0016020">
    <property type="term" value="C:membrane"/>
    <property type="evidence" value="ECO:0007669"/>
    <property type="project" value="UniProtKB-SubCell"/>
</dbReference>
<evidence type="ECO:0000256" key="5">
    <source>
        <dbReference type="SAM" id="Phobius"/>
    </source>
</evidence>
<dbReference type="GeneID" id="26137817"/>
<dbReference type="SUPFAM" id="SSF141322">
    <property type="entry name" value="NfeD domain-like"/>
    <property type="match status" value="1"/>
</dbReference>
<sequence>MDYFPILLLILGLLIIVLDMMVAAFITPIGIAFAVLGLLLGLGVNFNVAFVISLISAVISYQLFARLIKKETVDIGKPKYTFELKGKRGKVKRIKGDEVWVELEGEEWLAKPLDDVKEGDEVVVVDVDGVKLIVRKT</sequence>
<dbReference type="InterPro" id="IPR002810">
    <property type="entry name" value="NfeD-like_C"/>
</dbReference>
<dbReference type="GeneID" id="10042496"/>
<evidence type="ECO:0000256" key="2">
    <source>
        <dbReference type="ARBA" id="ARBA00022692"/>
    </source>
</evidence>
<evidence type="ECO:0000259" key="6">
    <source>
        <dbReference type="Pfam" id="PF01957"/>
    </source>
</evidence>
<dbReference type="STRING" id="55802.TBCH5v1_2611"/>
<keyword evidence="7" id="KW-0378">Hydrolase</keyword>
<dbReference type="Pfam" id="PF01957">
    <property type="entry name" value="NfeD"/>
    <property type="match status" value="1"/>
</dbReference>
<comment type="subcellular location">
    <subcellularLocation>
        <location evidence="1">Membrane</location>
        <topology evidence="1">Multi-pass membrane protein</topology>
    </subcellularLocation>
</comment>
<dbReference type="AlphaFoldDB" id="A0A0S1XFD0"/>
<evidence type="ECO:0000313" key="7">
    <source>
        <dbReference type="EMBL" id="ALM76500.1"/>
    </source>
</evidence>
<keyword evidence="2 5" id="KW-0812">Transmembrane</keyword>
<dbReference type="PANTHER" id="PTHR33507">
    <property type="entry name" value="INNER MEMBRANE PROTEIN YBBJ"/>
    <property type="match status" value="1"/>
</dbReference>
<dbReference type="InterPro" id="IPR052165">
    <property type="entry name" value="Membrane_assoc_protease"/>
</dbReference>
<keyword evidence="3 5" id="KW-1133">Transmembrane helix</keyword>
<dbReference type="Gene3D" id="2.40.50.140">
    <property type="entry name" value="Nucleic acid-binding proteins"/>
    <property type="match status" value="1"/>
</dbReference>
<keyword evidence="4 5" id="KW-0472">Membrane</keyword>
<dbReference type="GO" id="GO:0008233">
    <property type="term" value="F:peptidase activity"/>
    <property type="evidence" value="ECO:0007669"/>
    <property type="project" value="UniProtKB-KW"/>
</dbReference>
<keyword evidence="7" id="KW-0645">Protease</keyword>
<evidence type="ECO:0000256" key="4">
    <source>
        <dbReference type="ARBA" id="ARBA00023136"/>
    </source>
</evidence>
<accession>A0A0S1XFD0</accession>
<dbReference type="EMBL" id="CP013050">
    <property type="protein sequence ID" value="ALM76500.1"/>
    <property type="molecule type" value="Genomic_DNA"/>
</dbReference>
<reference evidence="7 8" key="1">
    <citation type="journal article" date="2016" name="Genome Announc.">
        <title>Complete genome sequence of the hyperthermophilic and piezophilic archaeon Thermococcus barophilus Ch5, capable of growth at the expense of hydrogenogenesis from carbon monoxide and formate.</title>
        <authorList>
            <person name="Oger P."/>
            <person name="Sokolova T.G."/>
            <person name="Kozhevnikova D.A."/>
            <person name="Taranov E.A."/>
            <person name="Vannier P."/>
            <person name="Lee H.S."/>
            <person name="Kwon K.K."/>
            <person name="Kang S.G."/>
            <person name="Lee J.H."/>
            <person name="Bonch-Osmolovskaya E.A."/>
            <person name="Lebedinsky A.V."/>
        </authorList>
    </citation>
    <scope>NUCLEOTIDE SEQUENCE [LARGE SCALE GENOMIC DNA]</scope>
    <source>
        <strain evidence="8">Ch5</strain>
    </source>
</reference>
<protein>
    <submittedName>
        <fullName evidence="7">Regulator of membrane protease activity</fullName>
    </submittedName>
</protein>
<dbReference type="PANTHER" id="PTHR33507:SF7">
    <property type="entry name" value="HYPOTHETICAL MEMBRANE PROTEIN, CONSERVED"/>
    <property type="match status" value="1"/>
</dbReference>
<dbReference type="GO" id="GO:0006508">
    <property type="term" value="P:proteolysis"/>
    <property type="evidence" value="ECO:0007669"/>
    <property type="project" value="UniProtKB-KW"/>
</dbReference>
<gene>
    <name evidence="7" type="ORF">TBCH5v1_2611</name>
</gene>
<dbReference type="PATRIC" id="fig|55802.8.peg.2597"/>
<feature type="transmembrane region" description="Helical" evidence="5">
    <location>
        <begin position="46"/>
        <end position="64"/>
    </location>
</feature>
<organism evidence="7 8">
    <name type="scientific">Thermococcus barophilus</name>
    <dbReference type="NCBI Taxonomy" id="55802"/>
    <lineage>
        <taxon>Archaea</taxon>
        <taxon>Methanobacteriati</taxon>
        <taxon>Methanobacteriota</taxon>
        <taxon>Thermococci</taxon>
        <taxon>Thermococcales</taxon>
        <taxon>Thermococcaceae</taxon>
        <taxon>Thermococcus</taxon>
    </lineage>
</organism>